<reference evidence="1 3" key="1">
    <citation type="journal article" date="2014" name="BMC Genomics">
        <title>Genome sequence of Anopheles sinensis provides insight into genetics basis of mosquito competence for malaria parasites.</title>
        <authorList>
            <person name="Zhou D."/>
            <person name="Zhang D."/>
            <person name="Ding G."/>
            <person name="Shi L."/>
            <person name="Hou Q."/>
            <person name="Ye Y."/>
            <person name="Xu Y."/>
            <person name="Zhou H."/>
            <person name="Xiong C."/>
            <person name="Li S."/>
            <person name="Yu J."/>
            <person name="Hong S."/>
            <person name="Yu X."/>
            <person name="Zou P."/>
            <person name="Chen C."/>
            <person name="Chang X."/>
            <person name="Wang W."/>
            <person name="Lv Y."/>
            <person name="Sun Y."/>
            <person name="Ma L."/>
            <person name="Shen B."/>
            <person name="Zhu C."/>
        </authorList>
    </citation>
    <scope>NUCLEOTIDE SEQUENCE [LARGE SCALE GENOMIC DNA]</scope>
</reference>
<evidence type="ECO:0000313" key="2">
    <source>
        <dbReference type="EnsemblMetazoa" id="ASIC017500-PA"/>
    </source>
</evidence>
<protein>
    <submittedName>
        <fullName evidence="1 2">Sialic acid synthase</fullName>
    </submittedName>
</protein>
<accession>A0A084WGL1</accession>
<sequence length="130" mass="14414">MRSDGGGMYDWLWRELKVGAFQGIHHGRALNRGIHVPAVQSSSGARRVRFETAVPVFLCAVSSQGVRNTVQSDLCWALRRGQASVLSGISLYGCALDRETRDQRSGPRFLSQGGVRKYPNKNKAMIFFTV</sequence>
<dbReference type="Proteomes" id="UP000030765">
    <property type="component" value="Unassembled WGS sequence"/>
</dbReference>
<dbReference type="VEuPathDB" id="VectorBase:ASIS002438"/>
<dbReference type="VEuPathDB" id="VectorBase:ASIC017500"/>
<keyword evidence="3" id="KW-1185">Reference proteome</keyword>
<organism evidence="1">
    <name type="scientific">Anopheles sinensis</name>
    <name type="common">Mosquito</name>
    <dbReference type="NCBI Taxonomy" id="74873"/>
    <lineage>
        <taxon>Eukaryota</taxon>
        <taxon>Metazoa</taxon>
        <taxon>Ecdysozoa</taxon>
        <taxon>Arthropoda</taxon>
        <taxon>Hexapoda</taxon>
        <taxon>Insecta</taxon>
        <taxon>Pterygota</taxon>
        <taxon>Neoptera</taxon>
        <taxon>Endopterygota</taxon>
        <taxon>Diptera</taxon>
        <taxon>Nematocera</taxon>
        <taxon>Culicoidea</taxon>
        <taxon>Culicidae</taxon>
        <taxon>Anophelinae</taxon>
        <taxon>Anopheles</taxon>
    </lineage>
</organism>
<evidence type="ECO:0000313" key="1">
    <source>
        <dbReference type="EMBL" id="KFB49355.1"/>
    </source>
</evidence>
<proteinExistence type="predicted"/>
<dbReference type="EMBL" id="ATLV01023601">
    <property type="status" value="NOT_ANNOTATED_CDS"/>
    <property type="molecule type" value="Genomic_DNA"/>
</dbReference>
<reference evidence="2" key="2">
    <citation type="submission" date="2020-05" db="UniProtKB">
        <authorList>
            <consortium name="EnsemblMetazoa"/>
        </authorList>
    </citation>
    <scope>IDENTIFICATION</scope>
</reference>
<dbReference type="AlphaFoldDB" id="A0A084WGL1"/>
<dbReference type="EnsemblMetazoa" id="ASIC017500-RA">
    <property type="protein sequence ID" value="ASIC017500-PA"/>
    <property type="gene ID" value="ASIC017500"/>
</dbReference>
<name>A0A084WGL1_ANOSI</name>
<gene>
    <name evidence="1" type="ORF">ZHAS_00017500</name>
</gene>
<evidence type="ECO:0000313" key="3">
    <source>
        <dbReference type="Proteomes" id="UP000030765"/>
    </source>
</evidence>
<dbReference type="EMBL" id="KE525345">
    <property type="protein sequence ID" value="KFB49355.1"/>
    <property type="molecule type" value="Genomic_DNA"/>
</dbReference>